<feature type="domain" description="VWFC" evidence="2">
    <location>
        <begin position="476"/>
        <end position="536"/>
    </location>
</feature>
<proteinExistence type="predicted"/>
<evidence type="ECO:0008006" key="5">
    <source>
        <dbReference type="Google" id="ProtNLM"/>
    </source>
</evidence>
<feature type="signal peptide" evidence="1">
    <location>
        <begin position="1"/>
        <end position="21"/>
    </location>
</feature>
<feature type="domain" description="VWFC" evidence="2">
    <location>
        <begin position="288"/>
        <end position="349"/>
    </location>
</feature>
<dbReference type="InParanoid" id="C3Z3N6"/>
<name>C3Z3N6_BRAFL</name>
<dbReference type="InterPro" id="IPR036465">
    <property type="entry name" value="vWFA_dom_sf"/>
</dbReference>
<dbReference type="AlphaFoldDB" id="C3Z3N6"/>
<dbReference type="SUPFAM" id="SSF57603">
    <property type="entry name" value="FnI-like domain"/>
    <property type="match status" value="4"/>
</dbReference>
<dbReference type="SUPFAM" id="SSF53300">
    <property type="entry name" value="vWA-like"/>
    <property type="match status" value="1"/>
</dbReference>
<dbReference type="PROSITE" id="PS50184">
    <property type="entry name" value="VWFC_2"/>
    <property type="match status" value="5"/>
</dbReference>
<dbReference type="InterPro" id="IPR002035">
    <property type="entry name" value="VWF_A"/>
</dbReference>
<dbReference type="SMART" id="SM00214">
    <property type="entry name" value="VWC"/>
    <property type="match status" value="5"/>
</dbReference>
<dbReference type="SMART" id="SM00327">
    <property type="entry name" value="VWA"/>
    <property type="match status" value="1"/>
</dbReference>
<gene>
    <name evidence="4" type="ORF">BRAFLDRAFT_73696</name>
</gene>
<dbReference type="Pfam" id="PF23334">
    <property type="entry name" value="VWC2L_2nd"/>
    <property type="match status" value="5"/>
</dbReference>
<dbReference type="PROSITE" id="PS01208">
    <property type="entry name" value="VWFC_1"/>
    <property type="match status" value="4"/>
</dbReference>
<evidence type="ECO:0000259" key="2">
    <source>
        <dbReference type="PROSITE" id="PS50184"/>
    </source>
</evidence>
<evidence type="ECO:0000313" key="4">
    <source>
        <dbReference type="EMBL" id="EEN52800.1"/>
    </source>
</evidence>
<dbReference type="PROSITE" id="PS50234">
    <property type="entry name" value="VWFA"/>
    <property type="match status" value="1"/>
</dbReference>
<dbReference type="eggNOG" id="KOG1216">
    <property type="taxonomic scope" value="Eukaryota"/>
</dbReference>
<dbReference type="PANTHER" id="PTHR46439">
    <property type="entry name" value="CYSTEINE-RICH MOTOR NEURON 1 PROTEIN"/>
    <property type="match status" value="1"/>
</dbReference>
<dbReference type="InterPro" id="IPR001007">
    <property type="entry name" value="VWF_dom"/>
</dbReference>
<evidence type="ECO:0000256" key="1">
    <source>
        <dbReference type="SAM" id="SignalP"/>
    </source>
</evidence>
<dbReference type="Gene3D" id="6.20.200.20">
    <property type="match status" value="3"/>
</dbReference>
<dbReference type="PANTHER" id="PTHR46439:SF1">
    <property type="entry name" value="CYSTEINE-RICH MOTOR NEURON 1 PROTEIN"/>
    <property type="match status" value="1"/>
</dbReference>
<evidence type="ECO:0000259" key="3">
    <source>
        <dbReference type="PROSITE" id="PS50234"/>
    </source>
</evidence>
<organism>
    <name type="scientific">Branchiostoma floridae</name>
    <name type="common">Florida lancelet</name>
    <name type="synonym">Amphioxus</name>
    <dbReference type="NCBI Taxonomy" id="7739"/>
    <lineage>
        <taxon>Eukaryota</taxon>
        <taxon>Metazoa</taxon>
        <taxon>Chordata</taxon>
        <taxon>Cephalochordata</taxon>
        <taxon>Leptocardii</taxon>
        <taxon>Amphioxiformes</taxon>
        <taxon>Branchiostomatidae</taxon>
        <taxon>Branchiostoma</taxon>
    </lineage>
</organism>
<dbReference type="Gene3D" id="3.40.50.410">
    <property type="entry name" value="von Willebrand factor, type A domain"/>
    <property type="match status" value="1"/>
</dbReference>
<dbReference type="Pfam" id="PF00092">
    <property type="entry name" value="VWA"/>
    <property type="match status" value="1"/>
</dbReference>
<feature type="domain" description="VWFC" evidence="2">
    <location>
        <begin position="355"/>
        <end position="410"/>
    </location>
</feature>
<feature type="domain" description="VWFA" evidence="3">
    <location>
        <begin position="43"/>
        <end position="219"/>
    </location>
</feature>
<feature type="domain" description="VWFC" evidence="2">
    <location>
        <begin position="407"/>
        <end position="471"/>
    </location>
</feature>
<dbReference type="EMBL" id="GG666577">
    <property type="protein sequence ID" value="EEN52800.1"/>
    <property type="molecule type" value="Genomic_DNA"/>
</dbReference>
<feature type="domain" description="VWFC" evidence="2">
    <location>
        <begin position="226"/>
        <end position="285"/>
    </location>
</feature>
<feature type="chain" id="PRO_5002936357" description="VWFA domain-containing protein" evidence="1">
    <location>
        <begin position="22"/>
        <end position="547"/>
    </location>
</feature>
<reference evidence="4" key="1">
    <citation type="journal article" date="2008" name="Nature">
        <title>The amphioxus genome and the evolution of the chordate karyotype.</title>
        <authorList>
            <consortium name="US DOE Joint Genome Institute (JGI-PGF)"/>
            <person name="Putnam N.H."/>
            <person name="Butts T."/>
            <person name="Ferrier D.E.K."/>
            <person name="Furlong R.F."/>
            <person name="Hellsten U."/>
            <person name="Kawashima T."/>
            <person name="Robinson-Rechavi M."/>
            <person name="Shoguchi E."/>
            <person name="Terry A."/>
            <person name="Yu J.-K."/>
            <person name="Benito-Gutierrez E.L."/>
            <person name="Dubchak I."/>
            <person name="Garcia-Fernandez J."/>
            <person name="Gibson-Brown J.J."/>
            <person name="Grigoriev I.V."/>
            <person name="Horton A.C."/>
            <person name="de Jong P.J."/>
            <person name="Jurka J."/>
            <person name="Kapitonov V.V."/>
            <person name="Kohara Y."/>
            <person name="Kuroki Y."/>
            <person name="Lindquist E."/>
            <person name="Lucas S."/>
            <person name="Osoegawa K."/>
            <person name="Pennacchio L.A."/>
            <person name="Salamov A.A."/>
            <person name="Satou Y."/>
            <person name="Sauka-Spengler T."/>
            <person name="Schmutz J."/>
            <person name="Shin-I T."/>
            <person name="Toyoda A."/>
            <person name="Bronner-Fraser M."/>
            <person name="Fujiyama A."/>
            <person name="Holland L.Z."/>
            <person name="Holland P.W.H."/>
            <person name="Satoh N."/>
            <person name="Rokhsar D.S."/>
        </authorList>
    </citation>
    <scope>NUCLEOTIDE SEQUENCE [LARGE SCALE GENOMIC DNA]</scope>
    <source>
        <strain evidence="4">S238N-H82</strain>
        <tissue evidence="4">Testes</tissue>
    </source>
</reference>
<accession>C3Z3N6</accession>
<sequence length="547" mass="57213">MLWKLLLLNLVMFVAFRGTTSQYLPVPQPEPQPPGPSSGCAADIVFIVDDSSSILGPRFGLALQFIIDFLQCFTDQDIGIGVILYNCVPRTGIPLGMYTISNPGLPFAISNLTQEGGLSRTGHALSFMTDTSKFRTGIPRTAILLSDGFPQSDANAQAMDDYEAQAEAARDAGIDLYAVGVGAAGLVNWDVLETITGSSDRVFRSDNPCRVAFRILADLCASAAEVGCLYNGLIIRVGEEYKPDDCTWCTCPAAGEEPVCYIQDCAAPYCDDPVKVAGQCCRSCDPPPGCLHNGAIIPVGEQYRAPDGCSWCHCEADGAQAICAAVGCAFSSACVNHVRYAGECCPVCPACCLGCQHGDGIVPLGASFQEDPCTTCHCYGGHMACAVVACAAPPCANPVHVPGQCCPVCIGCDHQDGIILVDKDYKVNDCMTCSCPAAGQQPICSTASCMAPACDPSEYTKVAGQCCPVCQAEAPPGCLHNGAIIPVGEQYRAPDDCTECNCYEAGVAPACIAILCPAPACPNPVDVAGQCCPVCREIVATGDYGTM</sequence>
<protein>
    <recommendedName>
        <fullName evidence="5">VWFA domain-containing protein</fullName>
    </recommendedName>
</protein>
<dbReference type="InterPro" id="IPR052624">
    <property type="entry name" value="CRIM1"/>
</dbReference>
<keyword evidence="1" id="KW-0732">Signal</keyword>